<sequence length="51" mass="5756">ELSINKLAKTYNGLCKQMYDLMKKCVVSCFAIAPMPIEANTLFKLDVDDDI</sequence>
<dbReference type="OrthoDB" id="2976829at2759"/>
<proteinExistence type="predicted"/>
<feature type="non-terminal residue" evidence="1">
    <location>
        <position position="1"/>
    </location>
</feature>
<protein>
    <submittedName>
        <fullName evidence="1">Uncharacterized protein</fullName>
    </submittedName>
</protein>
<dbReference type="AlphaFoldDB" id="A0A165EAD5"/>
<dbReference type="InParanoid" id="A0A165EAD5"/>
<dbReference type="EMBL" id="KV427623">
    <property type="protein sequence ID" value="KZT06587.1"/>
    <property type="molecule type" value="Genomic_DNA"/>
</dbReference>
<evidence type="ECO:0000313" key="1">
    <source>
        <dbReference type="EMBL" id="KZT06587.1"/>
    </source>
</evidence>
<gene>
    <name evidence="1" type="ORF">LAESUDRAFT_653002</name>
</gene>
<reference evidence="1 2" key="1">
    <citation type="journal article" date="2016" name="Mol. Biol. Evol.">
        <title>Comparative Genomics of Early-Diverging Mushroom-Forming Fungi Provides Insights into the Origins of Lignocellulose Decay Capabilities.</title>
        <authorList>
            <person name="Nagy L.G."/>
            <person name="Riley R."/>
            <person name="Tritt A."/>
            <person name="Adam C."/>
            <person name="Daum C."/>
            <person name="Floudas D."/>
            <person name="Sun H."/>
            <person name="Yadav J.S."/>
            <person name="Pangilinan J."/>
            <person name="Larsson K.H."/>
            <person name="Matsuura K."/>
            <person name="Barry K."/>
            <person name="Labutti K."/>
            <person name="Kuo R."/>
            <person name="Ohm R.A."/>
            <person name="Bhattacharya S.S."/>
            <person name="Shirouzu T."/>
            <person name="Yoshinaga Y."/>
            <person name="Martin F.M."/>
            <person name="Grigoriev I.V."/>
            <person name="Hibbett D.S."/>
        </authorList>
    </citation>
    <scope>NUCLEOTIDE SEQUENCE [LARGE SCALE GENOMIC DNA]</scope>
    <source>
        <strain evidence="1 2">93-53</strain>
    </source>
</reference>
<organism evidence="1 2">
    <name type="scientific">Laetiporus sulphureus 93-53</name>
    <dbReference type="NCBI Taxonomy" id="1314785"/>
    <lineage>
        <taxon>Eukaryota</taxon>
        <taxon>Fungi</taxon>
        <taxon>Dikarya</taxon>
        <taxon>Basidiomycota</taxon>
        <taxon>Agaricomycotina</taxon>
        <taxon>Agaricomycetes</taxon>
        <taxon>Polyporales</taxon>
        <taxon>Laetiporus</taxon>
    </lineage>
</organism>
<evidence type="ECO:0000313" key="2">
    <source>
        <dbReference type="Proteomes" id="UP000076871"/>
    </source>
</evidence>
<dbReference type="GeneID" id="63821418"/>
<dbReference type="RefSeq" id="XP_040764327.1">
    <property type="nucleotide sequence ID" value="XM_040904388.1"/>
</dbReference>
<accession>A0A165EAD5</accession>
<dbReference type="Proteomes" id="UP000076871">
    <property type="component" value="Unassembled WGS sequence"/>
</dbReference>
<name>A0A165EAD5_9APHY</name>
<keyword evidence="2" id="KW-1185">Reference proteome</keyword>